<feature type="region of interest" description="Disordered" evidence="1">
    <location>
        <begin position="140"/>
        <end position="166"/>
    </location>
</feature>
<dbReference type="Pfam" id="PF08666">
    <property type="entry name" value="SAF"/>
    <property type="match status" value="1"/>
</dbReference>
<dbReference type="InterPro" id="IPR013974">
    <property type="entry name" value="SAF"/>
</dbReference>
<reference evidence="4 5" key="1">
    <citation type="submission" date="2019-03" db="EMBL/GenBank/DDBJ databases">
        <title>This is whole genome sequence of Paenibacillus sp MS74 strain.</title>
        <authorList>
            <person name="Trinh H.N."/>
        </authorList>
    </citation>
    <scope>NUCLEOTIDE SEQUENCE [LARGE SCALE GENOMIC DNA]</scope>
    <source>
        <strain evidence="4 5">MS74</strain>
    </source>
</reference>
<dbReference type="OrthoDB" id="2585866at2"/>
<evidence type="ECO:0000256" key="1">
    <source>
        <dbReference type="SAM" id="MobiDB-lite"/>
    </source>
</evidence>
<dbReference type="EMBL" id="SMRT01000014">
    <property type="protein sequence ID" value="TDF94118.1"/>
    <property type="molecule type" value="Genomic_DNA"/>
</dbReference>
<dbReference type="CDD" id="cd11614">
    <property type="entry name" value="SAF_CpaB_FlgA_like"/>
    <property type="match status" value="1"/>
</dbReference>
<organism evidence="4 5">
    <name type="scientific">Paenibacillus piri</name>
    <dbReference type="NCBI Taxonomy" id="2547395"/>
    <lineage>
        <taxon>Bacteria</taxon>
        <taxon>Bacillati</taxon>
        <taxon>Bacillota</taxon>
        <taxon>Bacilli</taxon>
        <taxon>Bacillales</taxon>
        <taxon>Paenibacillaceae</taxon>
        <taxon>Paenibacillus</taxon>
    </lineage>
</organism>
<proteinExistence type="predicted"/>
<evidence type="ECO:0000259" key="3">
    <source>
        <dbReference type="SMART" id="SM00858"/>
    </source>
</evidence>
<keyword evidence="2" id="KW-0812">Transmembrane</keyword>
<evidence type="ECO:0000313" key="5">
    <source>
        <dbReference type="Proteomes" id="UP000295636"/>
    </source>
</evidence>
<dbReference type="Proteomes" id="UP000295636">
    <property type="component" value="Unassembled WGS sequence"/>
</dbReference>
<feature type="transmembrane region" description="Helical" evidence="2">
    <location>
        <begin position="7"/>
        <end position="27"/>
    </location>
</feature>
<comment type="caution">
    <text evidence="4">The sequence shown here is derived from an EMBL/GenBank/DDBJ whole genome shotgun (WGS) entry which is preliminary data.</text>
</comment>
<keyword evidence="5" id="KW-1185">Reference proteome</keyword>
<accession>A0A4R5KH94</accession>
<evidence type="ECO:0000313" key="4">
    <source>
        <dbReference type="EMBL" id="TDF94118.1"/>
    </source>
</evidence>
<dbReference type="SMART" id="SM00858">
    <property type="entry name" value="SAF"/>
    <property type="match status" value="1"/>
</dbReference>
<keyword evidence="2" id="KW-1133">Transmembrane helix</keyword>
<sequence>MSFWYRFFYYLFIVGLCLSGPALLVAWKWGVEPNWGTVDVVKAARPVERGIRLSEADLKLDKIRKDQLVDGALVKLPAVVNQETARAIRSNEQLTDAMLNTGHLLPAPGEWNMPLPAEWVFGKPPGSLLRGDRVSLLPVQKDDGKRTGETAATAANEQGSSKEKPVPLEIPSDEEKKLQEIVVSYAKGTNNQEIASSDDRKKPSGAVNTIELIVNDEQKELIRKYGTKGYRFLVVYR</sequence>
<name>A0A4R5KH94_9BACL</name>
<dbReference type="Gene3D" id="3.90.1210.10">
    <property type="entry name" value="Antifreeze-like/N-acetylneuraminic acid synthase C-terminal domain"/>
    <property type="match status" value="1"/>
</dbReference>
<feature type="domain" description="SAF" evidence="3">
    <location>
        <begin position="38"/>
        <end position="100"/>
    </location>
</feature>
<protein>
    <recommendedName>
        <fullName evidence="3">SAF domain-containing protein</fullName>
    </recommendedName>
</protein>
<keyword evidence="2" id="KW-0472">Membrane</keyword>
<gene>
    <name evidence="4" type="ORF">E1757_24835</name>
</gene>
<dbReference type="AlphaFoldDB" id="A0A4R5KH94"/>
<evidence type="ECO:0000256" key="2">
    <source>
        <dbReference type="SAM" id="Phobius"/>
    </source>
</evidence>
<dbReference type="RefSeq" id="WP_133233238.1">
    <property type="nucleotide sequence ID" value="NZ_SMRT01000014.1"/>
</dbReference>